<comment type="caution">
    <text evidence="1">The sequence shown here is derived from an EMBL/GenBank/DDBJ whole genome shotgun (WGS) entry which is preliminary data.</text>
</comment>
<gene>
    <name evidence="1" type="ORF">AC3_A0051</name>
</gene>
<evidence type="ECO:0000313" key="1">
    <source>
        <dbReference type="EMBL" id="EDT14307.1"/>
    </source>
</evidence>
<accession>B1BVF1</accession>
<protein>
    <submittedName>
        <fullName evidence="1">Uncharacterized protein</fullName>
    </submittedName>
</protein>
<name>B1BVF1_CLOPF</name>
<reference evidence="1 2" key="1">
    <citation type="submission" date="2007-07" db="EMBL/GenBank/DDBJ databases">
        <title>Annotation of Clostridium perfringens E str. JGS1987.</title>
        <authorList>
            <person name="Paulsen I."/>
            <person name="Sebastian Y."/>
        </authorList>
    </citation>
    <scope>NUCLEOTIDE SEQUENCE [LARGE SCALE GENOMIC DNA]</scope>
    <source>
        <strain evidence="2">E str. JGS1987</strain>
    </source>
</reference>
<dbReference type="RefSeq" id="WP_003464788.1">
    <property type="nucleotide sequence ID" value="NZ_ABDW01000025.1"/>
</dbReference>
<sequence>MVGISLLEELRKTQNGRKFLRGTILDSKKITIDKTKYYLVRYYGYNSFIGLKIIEKDNFIQEYSLCDFRYSLDKNKIISFEINEYFKFKIDKKSILTGDIVSLDLSKLERLMDIFNWTNRYTLPNFKEIKNPTNDKLIEIQEYLNRKKYISKIVNAHGKEILIVSKLMLNTNSIYVALYYENDELFISNIIPNSDNELKFLDKYKLKKFKLRTLKKFLNPYKKLWNFTI</sequence>
<dbReference type="AlphaFoldDB" id="B1BVF1"/>
<organism evidence="1 2">
    <name type="scientific">Clostridium perfringens E str. JGS1987</name>
    <dbReference type="NCBI Taxonomy" id="451755"/>
    <lineage>
        <taxon>Bacteria</taxon>
        <taxon>Bacillati</taxon>
        <taxon>Bacillota</taxon>
        <taxon>Clostridia</taxon>
        <taxon>Eubacteriales</taxon>
        <taxon>Clostridiaceae</taxon>
        <taxon>Clostridium</taxon>
    </lineage>
</organism>
<dbReference type="EMBL" id="ABDW01000025">
    <property type="protein sequence ID" value="EDT14307.1"/>
    <property type="molecule type" value="Genomic_DNA"/>
</dbReference>
<proteinExistence type="predicted"/>
<evidence type="ECO:0000313" key="2">
    <source>
        <dbReference type="Proteomes" id="UP000005337"/>
    </source>
</evidence>
<dbReference type="Proteomes" id="UP000005337">
    <property type="component" value="Unassembled WGS sequence"/>
</dbReference>